<organism evidence="1">
    <name type="scientific">marine sediment metagenome</name>
    <dbReference type="NCBI Taxonomy" id="412755"/>
    <lineage>
        <taxon>unclassified sequences</taxon>
        <taxon>metagenomes</taxon>
        <taxon>ecological metagenomes</taxon>
    </lineage>
</organism>
<dbReference type="GO" id="GO:0000166">
    <property type="term" value="F:nucleotide binding"/>
    <property type="evidence" value="ECO:0007669"/>
    <property type="project" value="InterPro"/>
</dbReference>
<name>A0A0F9LF80_9ZZZZ</name>
<reference evidence="1" key="1">
    <citation type="journal article" date="2015" name="Nature">
        <title>Complex archaea that bridge the gap between prokaryotes and eukaryotes.</title>
        <authorList>
            <person name="Spang A."/>
            <person name="Saw J.H."/>
            <person name="Jorgensen S.L."/>
            <person name="Zaremba-Niedzwiedzka K."/>
            <person name="Martijn J."/>
            <person name="Lind A.E."/>
            <person name="van Eijk R."/>
            <person name="Schleper C."/>
            <person name="Guy L."/>
            <person name="Ettema T.J."/>
        </authorList>
    </citation>
    <scope>NUCLEOTIDE SEQUENCE</scope>
</reference>
<dbReference type="AlphaFoldDB" id="A0A0F9LF80"/>
<comment type="caution">
    <text evidence="1">The sequence shown here is derived from an EMBL/GenBank/DDBJ whole genome shotgun (WGS) entry which is preliminary data.</text>
</comment>
<evidence type="ECO:0000313" key="1">
    <source>
        <dbReference type="EMBL" id="KKM93619.1"/>
    </source>
</evidence>
<evidence type="ECO:0008006" key="2">
    <source>
        <dbReference type="Google" id="ProtNLM"/>
    </source>
</evidence>
<proteinExistence type="predicted"/>
<gene>
    <name evidence="1" type="ORF">LCGC14_1206500</name>
</gene>
<dbReference type="EMBL" id="LAZR01006240">
    <property type="protein sequence ID" value="KKM93619.1"/>
    <property type="molecule type" value="Genomic_DNA"/>
</dbReference>
<sequence>MNGHKEIDVVELLGDRIGELLIEAGFIDLDAIHDADDDDLMKIEGIGTASAALIRQKMADKEQVFHCSECGGKTVMFGRSGMETQYKICSRYKEAGHKTEAEITAEIHSMQKRIRPSGRWA</sequence>
<accession>A0A0F9LF80</accession>
<protein>
    <recommendedName>
        <fullName evidence="2">Helix-hairpin-helix DNA-binding motif class 1 domain-containing protein</fullName>
    </recommendedName>
</protein>
<dbReference type="InterPro" id="IPR010995">
    <property type="entry name" value="DNA_repair_Rad51/TF_NusA_a-hlx"/>
</dbReference>
<dbReference type="SUPFAM" id="SSF47794">
    <property type="entry name" value="Rad51 N-terminal domain-like"/>
    <property type="match status" value="1"/>
</dbReference>
<dbReference type="Gene3D" id="1.10.150.20">
    <property type="entry name" value="5' to 3' exonuclease, C-terminal subdomain"/>
    <property type="match status" value="1"/>
</dbReference>